<organism evidence="2 3">
    <name type="scientific">Granulicatella elegans ATCC 700633</name>
    <dbReference type="NCBI Taxonomy" id="626369"/>
    <lineage>
        <taxon>Bacteria</taxon>
        <taxon>Bacillati</taxon>
        <taxon>Bacillota</taxon>
        <taxon>Bacilli</taxon>
        <taxon>Lactobacillales</taxon>
        <taxon>Carnobacteriaceae</taxon>
        <taxon>Granulicatella</taxon>
    </lineage>
</organism>
<dbReference type="InterPro" id="IPR001932">
    <property type="entry name" value="PPM-type_phosphatase-like_dom"/>
</dbReference>
<sequence length="247" mass="28304">MKIKNICSIQGTAMENEDALGNIENYFWIIDGATDLYDSKKSIGYSVSEITHLLSEKLKVHCNEKESLKTIFQNAIKEVRNIIGLNDSNHEEYYKLPTFAFIIARLSQRKLEYLILGDCVMLVNDEQLTDHRVDRLFDLGKNEIENSKKGLNVLNKKEILQKIRGLANKEKGYWIGSLDDASIEHALYGNLEVTGDKIVLMSDGFYDYYSQNTTKSFEELIEMRKQSTELDPIYGKKDDASILVVEL</sequence>
<accession>D0BND1</accession>
<dbReference type="Gene3D" id="3.60.40.10">
    <property type="entry name" value="PPM-type phosphatase domain"/>
    <property type="match status" value="1"/>
</dbReference>
<dbReference type="AlphaFoldDB" id="D0BND1"/>
<keyword evidence="3" id="KW-1185">Reference proteome</keyword>
<dbReference type="Proteomes" id="UP000002939">
    <property type="component" value="Unassembled WGS sequence"/>
</dbReference>
<evidence type="ECO:0000259" key="1">
    <source>
        <dbReference type="Pfam" id="PF13672"/>
    </source>
</evidence>
<dbReference type="EMBL" id="ACRF02000003">
    <property type="protein sequence ID" value="EEW92621.1"/>
    <property type="molecule type" value="Genomic_DNA"/>
</dbReference>
<dbReference type="SUPFAM" id="SSF81606">
    <property type="entry name" value="PP2C-like"/>
    <property type="match status" value="1"/>
</dbReference>
<name>D0BND1_9LACT</name>
<dbReference type="Pfam" id="PF13672">
    <property type="entry name" value="PP2C_2"/>
    <property type="match status" value="1"/>
</dbReference>
<reference evidence="2" key="1">
    <citation type="submission" date="2009-09" db="EMBL/GenBank/DDBJ databases">
        <authorList>
            <consortium name="The Broad Institute Genome Sequencing Platform"/>
            <person name="Ward D."/>
            <person name="Feldgarden M."/>
            <person name="Earl A."/>
            <person name="Young S.K."/>
            <person name="Zeng Q."/>
            <person name="Koehrsen M."/>
            <person name="Alvarado L."/>
            <person name="Berlin A."/>
            <person name="Bochicchio J."/>
            <person name="Borenstein D."/>
            <person name="Chapman S.B."/>
            <person name="Chen Z."/>
            <person name="Engels R."/>
            <person name="Freedman E."/>
            <person name="Gellesch M."/>
            <person name="Goldberg J."/>
            <person name="Griggs A."/>
            <person name="Gujja S."/>
            <person name="Heilman E."/>
            <person name="Heiman D."/>
            <person name="Hepburn T."/>
            <person name="Howarth C."/>
            <person name="Jen D."/>
            <person name="Larson L."/>
            <person name="Lewis B."/>
            <person name="Mehta T."/>
            <person name="Park D."/>
            <person name="Pearson M."/>
            <person name="Roberts A."/>
            <person name="Saif S."/>
            <person name="Shea T."/>
            <person name="Shenoy N."/>
            <person name="Sisk P."/>
            <person name="Stolte C."/>
            <person name="Sykes S."/>
            <person name="Thomson T."/>
            <person name="Walk T."/>
            <person name="White J."/>
            <person name="Yandava C."/>
            <person name="Sibley C.D."/>
            <person name="Field T.R."/>
            <person name="Grinwis M."/>
            <person name="Eshaghurshan C.S."/>
            <person name="Surette M.G."/>
            <person name="Haas B."/>
            <person name="Nusbaum C."/>
            <person name="Birren B."/>
        </authorList>
    </citation>
    <scope>NUCLEOTIDE SEQUENCE [LARGE SCALE GENOMIC DNA]</scope>
    <source>
        <strain evidence="2">ATCC 700633</strain>
    </source>
</reference>
<dbReference type="STRING" id="626369.HMPREF0446_01466"/>
<comment type="caution">
    <text evidence="2">The sequence shown here is derived from an EMBL/GenBank/DDBJ whole genome shotgun (WGS) entry which is preliminary data.</text>
</comment>
<reference evidence="2" key="2">
    <citation type="submission" date="2011-10" db="EMBL/GenBank/DDBJ databases">
        <title>The Genome Sequence of Granulicatella elegans ATCC 700633.</title>
        <authorList>
            <consortium name="The Broad Institute Genome Sequencing Platform"/>
            <consortium name="The Broad Institute Genome Sequencing Center for Infectious Disease"/>
            <person name="Earl A."/>
            <person name="Ward D."/>
            <person name="Feldgarden M."/>
            <person name="Gevers D."/>
            <person name="Sibley C.D."/>
            <person name="Field T.R."/>
            <person name="Grinwis M."/>
            <person name="Eshaghurshan C.S."/>
            <person name="Surette M.G."/>
            <person name="Young S.K."/>
            <person name="Zeng Q."/>
            <person name="Gargeya S."/>
            <person name="Fitzgerald M."/>
            <person name="Haas B."/>
            <person name="Abouelleil A."/>
            <person name="Alvarado L."/>
            <person name="Arachchi H.M."/>
            <person name="Berlin A."/>
            <person name="Brown A."/>
            <person name="Chapman S.B."/>
            <person name="Chen Z."/>
            <person name="Dunbar C."/>
            <person name="Freedman E."/>
            <person name="Gearin G."/>
            <person name="Goldberg J."/>
            <person name="Griggs A."/>
            <person name="Gujja S."/>
            <person name="Heiman D."/>
            <person name="Howarth C."/>
            <person name="Larson L."/>
            <person name="Lui A."/>
            <person name="MacDonald P.J.P."/>
            <person name="Montmayeur A."/>
            <person name="Murphy C."/>
            <person name="Neiman D."/>
            <person name="Pearson M."/>
            <person name="Priest M."/>
            <person name="Roberts A."/>
            <person name="Saif S."/>
            <person name="Shea T."/>
            <person name="Shenoy N."/>
            <person name="Sisk P."/>
            <person name="Stolte C."/>
            <person name="Sykes S."/>
            <person name="Wortman J."/>
            <person name="Nusbaum C."/>
            <person name="Birren B."/>
        </authorList>
    </citation>
    <scope>NUCLEOTIDE SEQUENCE [LARGE SCALE GENOMIC DNA]</scope>
    <source>
        <strain evidence="2">ATCC 700633</strain>
    </source>
</reference>
<proteinExistence type="predicted"/>
<evidence type="ECO:0000313" key="2">
    <source>
        <dbReference type="EMBL" id="EEW92621.1"/>
    </source>
</evidence>
<gene>
    <name evidence="2" type="ORF">HMPREF0446_01466</name>
</gene>
<protein>
    <recommendedName>
        <fullName evidence="1">PPM-type phosphatase domain-containing protein</fullName>
    </recommendedName>
</protein>
<evidence type="ECO:0000313" key="3">
    <source>
        <dbReference type="Proteomes" id="UP000002939"/>
    </source>
</evidence>
<dbReference type="eggNOG" id="COG0631">
    <property type="taxonomic scope" value="Bacteria"/>
</dbReference>
<dbReference type="HOGENOM" id="CLU_1118927_0_0_9"/>
<feature type="domain" description="PPM-type phosphatase" evidence="1">
    <location>
        <begin position="16"/>
        <end position="222"/>
    </location>
</feature>
<dbReference type="InterPro" id="IPR036457">
    <property type="entry name" value="PPM-type-like_dom_sf"/>
</dbReference>
<dbReference type="OrthoDB" id="1755431at2"/>
<dbReference type="RefSeq" id="WP_006703742.1">
    <property type="nucleotide sequence ID" value="NZ_KI391971.1"/>
</dbReference>